<dbReference type="EMBL" id="GL438586">
    <property type="protein sequence ID" value="EFN68723.1"/>
    <property type="molecule type" value="Genomic_DNA"/>
</dbReference>
<feature type="region of interest" description="Disordered" evidence="1">
    <location>
        <begin position="8"/>
        <end position="43"/>
    </location>
</feature>
<keyword evidence="3" id="KW-1185">Reference proteome</keyword>
<accession>E2ACW6</accession>
<sequence>MFVFVYFKPNNRRETNADGTQNPKADDSSGTPAEKSAPNDGSIERSALIPRIGAIKSHGSISVTPASKLELCDVVTFLSSLLSLASDQPIDGSMTPVVPQSTVVPNRHGDASRLSCRIDMTLLISNLCKCLEDAIENPLQHTFH</sequence>
<gene>
    <name evidence="2" type="ORF">EAG_07971</name>
</gene>
<dbReference type="AlphaFoldDB" id="E2ACW6"/>
<dbReference type="Proteomes" id="UP000000311">
    <property type="component" value="Unassembled WGS sequence"/>
</dbReference>
<evidence type="ECO:0000313" key="2">
    <source>
        <dbReference type="EMBL" id="EFN68723.1"/>
    </source>
</evidence>
<proteinExistence type="predicted"/>
<reference evidence="2 3" key="1">
    <citation type="journal article" date="2010" name="Science">
        <title>Genomic comparison of the ants Camponotus floridanus and Harpegnathos saltator.</title>
        <authorList>
            <person name="Bonasio R."/>
            <person name="Zhang G."/>
            <person name="Ye C."/>
            <person name="Mutti N.S."/>
            <person name="Fang X."/>
            <person name="Qin N."/>
            <person name="Donahue G."/>
            <person name="Yang P."/>
            <person name="Li Q."/>
            <person name="Li C."/>
            <person name="Zhang P."/>
            <person name="Huang Z."/>
            <person name="Berger S.L."/>
            <person name="Reinberg D."/>
            <person name="Wang J."/>
            <person name="Liebig J."/>
        </authorList>
    </citation>
    <scope>NUCLEOTIDE SEQUENCE [LARGE SCALE GENOMIC DNA]</scope>
    <source>
        <strain evidence="3">C129</strain>
    </source>
</reference>
<dbReference type="InParanoid" id="E2ACW6"/>
<name>E2ACW6_CAMFO</name>
<feature type="compositionally biased region" description="Polar residues" evidence="1">
    <location>
        <begin position="17"/>
        <end position="31"/>
    </location>
</feature>
<evidence type="ECO:0000256" key="1">
    <source>
        <dbReference type="SAM" id="MobiDB-lite"/>
    </source>
</evidence>
<evidence type="ECO:0000313" key="3">
    <source>
        <dbReference type="Proteomes" id="UP000000311"/>
    </source>
</evidence>
<protein>
    <submittedName>
        <fullName evidence="2">Uncharacterized protein</fullName>
    </submittedName>
</protein>
<organism evidence="3">
    <name type="scientific">Camponotus floridanus</name>
    <name type="common">Florida carpenter ant</name>
    <dbReference type="NCBI Taxonomy" id="104421"/>
    <lineage>
        <taxon>Eukaryota</taxon>
        <taxon>Metazoa</taxon>
        <taxon>Ecdysozoa</taxon>
        <taxon>Arthropoda</taxon>
        <taxon>Hexapoda</taxon>
        <taxon>Insecta</taxon>
        <taxon>Pterygota</taxon>
        <taxon>Neoptera</taxon>
        <taxon>Endopterygota</taxon>
        <taxon>Hymenoptera</taxon>
        <taxon>Apocrita</taxon>
        <taxon>Aculeata</taxon>
        <taxon>Formicoidea</taxon>
        <taxon>Formicidae</taxon>
        <taxon>Formicinae</taxon>
        <taxon>Camponotus</taxon>
    </lineage>
</organism>